<protein>
    <submittedName>
        <fullName evidence="1">Putative phosphoglycerate mutase</fullName>
    </submittedName>
</protein>
<evidence type="ECO:0000313" key="1">
    <source>
        <dbReference type="EMBL" id="JAA65605.1"/>
    </source>
</evidence>
<dbReference type="EMBL" id="GADI01008203">
    <property type="protein sequence ID" value="JAA65605.1"/>
    <property type="molecule type" value="mRNA"/>
</dbReference>
<organism evidence="1">
    <name type="scientific">Ixodes ricinus</name>
    <name type="common">Common tick</name>
    <name type="synonym">Acarus ricinus</name>
    <dbReference type="NCBI Taxonomy" id="34613"/>
    <lineage>
        <taxon>Eukaryota</taxon>
        <taxon>Metazoa</taxon>
        <taxon>Ecdysozoa</taxon>
        <taxon>Arthropoda</taxon>
        <taxon>Chelicerata</taxon>
        <taxon>Arachnida</taxon>
        <taxon>Acari</taxon>
        <taxon>Parasitiformes</taxon>
        <taxon>Ixodida</taxon>
        <taxon>Ixodoidea</taxon>
        <taxon>Ixodidae</taxon>
        <taxon>Ixodinae</taxon>
        <taxon>Ixodes</taxon>
    </lineage>
</organism>
<accession>A0A0K8R3D4</accession>
<name>A0A0K8R3D4_IXORI</name>
<reference evidence="1" key="1">
    <citation type="submission" date="2012-12" db="EMBL/GenBank/DDBJ databases">
        <title>Identification and characterization of a phenylalanine ammonia-lyase gene family in Isatis indigotica Fort.</title>
        <authorList>
            <person name="Liu Q."/>
            <person name="Chen J."/>
            <person name="Zhou X."/>
            <person name="Di P."/>
            <person name="Xiao Y."/>
            <person name="Xuan H."/>
            <person name="Zhang L."/>
            <person name="Chen W."/>
        </authorList>
    </citation>
    <scope>NUCLEOTIDE SEQUENCE</scope>
    <source>
        <tissue evidence="1">Salivary gland</tissue>
    </source>
</reference>
<proteinExistence type="evidence at transcript level"/>
<sequence>MRPMATSVASTALTAASYTPSCLPHGRGGSSHMSNGRGLFSFRRTEPFVRTYPFRSSNRPRSVASSYYFRVREQRVRVTLVGSGPLTGFGDGDGTQPSRPVTPFPLPVRNGNGFLSFGSGPRYRLGKERVRVRYGVGVPFTFPVPVPVRADVG</sequence>
<dbReference type="AlphaFoldDB" id="A0A0K8R3D4"/>